<dbReference type="EMBL" id="JAAPAO010000044">
    <property type="protein sequence ID" value="KAF4675671.1"/>
    <property type="molecule type" value="Genomic_DNA"/>
</dbReference>
<proteinExistence type="predicted"/>
<dbReference type="GO" id="GO:0006508">
    <property type="term" value="P:proteolysis"/>
    <property type="evidence" value="ECO:0007669"/>
    <property type="project" value="InterPro"/>
</dbReference>
<dbReference type="PANTHER" id="PTHR42776">
    <property type="entry name" value="SERINE PEPTIDASE S9 FAMILY MEMBER"/>
    <property type="match status" value="1"/>
</dbReference>
<feature type="domain" description="Peptidase S9 prolyl oligopeptidase catalytic" evidence="2">
    <location>
        <begin position="481"/>
        <end position="688"/>
    </location>
</feature>
<dbReference type="Pfam" id="PF00326">
    <property type="entry name" value="Peptidase_S9"/>
    <property type="match status" value="1"/>
</dbReference>
<dbReference type="GO" id="GO:0004252">
    <property type="term" value="F:serine-type endopeptidase activity"/>
    <property type="evidence" value="ECO:0007669"/>
    <property type="project" value="TreeGrafter"/>
</dbReference>
<protein>
    <submittedName>
        <fullName evidence="3">Diacylglycerol pyrophosphate phosphatase</fullName>
    </submittedName>
</protein>
<dbReference type="AlphaFoldDB" id="A0A7J6MXN9"/>
<keyword evidence="4" id="KW-1185">Reference proteome</keyword>
<gene>
    <name evidence="3" type="primary">DPP4_2</name>
    <name evidence="3" type="ORF">FOL47_007443</name>
</gene>
<comment type="caution">
    <text evidence="3">The sequence shown here is derived from an EMBL/GenBank/DDBJ whole genome shotgun (WGS) entry which is preliminary data.</text>
</comment>
<evidence type="ECO:0000313" key="3">
    <source>
        <dbReference type="EMBL" id="KAF4675671.1"/>
    </source>
</evidence>
<dbReference type="InterPro" id="IPR029058">
    <property type="entry name" value="AB_hydrolase_fold"/>
</dbReference>
<keyword evidence="1" id="KW-0378">Hydrolase</keyword>
<dbReference type="Gene3D" id="3.40.50.1820">
    <property type="entry name" value="alpha/beta hydrolase"/>
    <property type="match status" value="1"/>
</dbReference>
<organism evidence="3 4">
    <name type="scientific">Perkinsus chesapeaki</name>
    <name type="common">Clam parasite</name>
    <name type="synonym">Perkinsus andrewsi</name>
    <dbReference type="NCBI Taxonomy" id="330153"/>
    <lineage>
        <taxon>Eukaryota</taxon>
        <taxon>Sar</taxon>
        <taxon>Alveolata</taxon>
        <taxon>Perkinsozoa</taxon>
        <taxon>Perkinsea</taxon>
        <taxon>Perkinsida</taxon>
        <taxon>Perkinsidae</taxon>
        <taxon>Perkinsus</taxon>
    </lineage>
</organism>
<dbReference type="OrthoDB" id="294046at2759"/>
<dbReference type="PANTHER" id="PTHR42776:SF27">
    <property type="entry name" value="DIPEPTIDYL PEPTIDASE FAMILY MEMBER 6"/>
    <property type="match status" value="1"/>
</dbReference>
<sequence length="690" mass="74634">MVIADRAAIAPKWSLVHLKHDRCLVLLRYFKSSDAASVKSHESGSEPEGNEYRLALLSGGSGKHGGGSRILSNHFGFSLSGIERAFPSSEPHAVTFKMWRGGGLWRGVLSDPLSPPSTPLLTVSQLLSWPDSVKSIDATFLSGMGPVAIAITDRLGVEDDEDDDWSGAVFEPGMHEKKMPGCSLLSYSPHTGWAEIIANDGLLPRLANGVKVTRDGSWALWRVDKTDLPTEASLGELAMAELDRPALEVKARAITDGAGNLDRYEPSPCGNYVAYTANYVPPPRSAPAASTNLNLYVGIARDDMNKTRAVSVSSVGELVIGFGWVDGLPSALWWTVQVGFNAKTYVRRVNAEFSGQLPIVALDAPCCSSNMVYQSSNGCYVYGSDTIKEALALVTADAKSGKVTGKLPQPYDSDADSLSATELEWDVGPGHRCRGMLYHRRVPGDVEARPGPLVVSLHGGPCSKVSPINKVGVYGKYRDLLEEGYRVLVPAFSGTLGFGDAWSKATIGTQGIRDVDEVIAGIQYLQRELRGTPAGRVSLVGGSYGGYLALRCAILHPDMFESVVARYPWVSTRWNGAETGDFTYEDEFWAGKSESTTWPVPADMEASDILGPQALQLINVPLLIMHGSKDDVCPVSNSKVLFNVLDNQRNSTPSDELRLVIFSGEGHGFRGRARVEADARQMKWLQKVNV</sequence>
<evidence type="ECO:0000259" key="2">
    <source>
        <dbReference type="Pfam" id="PF00326"/>
    </source>
</evidence>
<reference evidence="3 4" key="1">
    <citation type="submission" date="2020-04" db="EMBL/GenBank/DDBJ databases">
        <title>Perkinsus chesapeaki whole genome sequence.</title>
        <authorList>
            <person name="Bogema D.R."/>
        </authorList>
    </citation>
    <scope>NUCLEOTIDE SEQUENCE [LARGE SCALE GENOMIC DNA]</scope>
    <source>
        <strain evidence="3">ATCC PRA-425</strain>
    </source>
</reference>
<name>A0A7J6MXN9_PERCH</name>
<evidence type="ECO:0000313" key="4">
    <source>
        <dbReference type="Proteomes" id="UP000591131"/>
    </source>
</evidence>
<dbReference type="Proteomes" id="UP000591131">
    <property type="component" value="Unassembled WGS sequence"/>
</dbReference>
<dbReference type="InterPro" id="IPR001375">
    <property type="entry name" value="Peptidase_S9_cat"/>
</dbReference>
<accession>A0A7J6MXN9</accession>
<evidence type="ECO:0000256" key="1">
    <source>
        <dbReference type="ARBA" id="ARBA00022801"/>
    </source>
</evidence>
<dbReference type="SUPFAM" id="SSF53474">
    <property type="entry name" value="alpha/beta-Hydrolases"/>
    <property type="match status" value="1"/>
</dbReference>